<evidence type="ECO:0000313" key="1">
    <source>
        <dbReference type="EMBL" id="GAU96938.1"/>
    </source>
</evidence>
<dbReference type="Proteomes" id="UP000186922">
    <property type="component" value="Unassembled WGS sequence"/>
</dbReference>
<dbReference type="EMBL" id="BDGG01000003">
    <property type="protein sequence ID" value="GAU96938.1"/>
    <property type="molecule type" value="Genomic_DNA"/>
</dbReference>
<proteinExistence type="predicted"/>
<comment type="caution">
    <text evidence="1">The sequence shown here is derived from an EMBL/GenBank/DDBJ whole genome shotgun (WGS) entry which is preliminary data.</text>
</comment>
<dbReference type="AlphaFoldDB" id="A0A1D1VEK9"/>
<evidence type="ECO:0000313" key="2">
    <source>
        <dbReference type="Proteomes" id="UP000186922"/>
    </source>
</evidence>
<name>A0A1D1VEK9_RAMVA</name>
<keyword evidence="2" id="KW-1185">Reference proteome</keyword>
<reference evidence="1 2" key="1">
    <citation type="journal article" date="2016" name="Nat. Commun.">
        <title>Extremotolerant tardigrade genome and improved radiotolerance of human cultured cells by tardigrade-unique protein.</title>
        <authorList>
            <person name="Hashimoto T."/>
            <person name="Horikawa D.D."/>
            <person name="Saito Y."/>
            <person name="Kuwahara H."/>
            <person name="Kozuka-Hata H."/>
            <person name="Shin-I T."/>
            <person name="Minakuchi Y."/>
            <person name="Ohishi K."/>
            <person name="Motoyama A."/>
            <person name="Aizu T."/>
            <person name="Enomoto A."/>
            <person name="Kondo K."/>
            <person name="Tanaka S."/>
            <person name="Hara Y."/>
            <person name="Koshikawa S."/>
            <person name="Sagara H."/>
            <person name="Miura T."/>
            <person name="Yokobori S."/>
            <person name="Miyagawa K."/>
            <person name="Suzuki Y."/>
            <person name="Kubo T."/>
            <person name="Oyama M."/>
            <person name="Kohara Y."/>
            <person name="Fujiyama A."/>
            <person name="Arakawa K."/>
            <person name="Katayama T."/>
            <person name="Toyoda A."/>
            <person name="Kunieda T."/>
        </authorList>
    </citation>
    <scope>NUCLEOTIDE SEQUENCE [LARGE SCALE GENOMIC DNA]</scope>
    <source>
        <strain evidence="1 2">YOKOZUNA-1</strain>
    </source>
</reference>
<accession>A0A1D1VEK9</accession>
<protein>
    <submittedName>
        <fullName evidence="1">Uncharacterized protein</fullName>
    </submittedName>
</protein>
<organism evidence="1 2">
    <name type="scientific">Ramazzottius varieornatus</name>
    <name type="common">Water bear</name>
    <name type="synonym">Tardigrade</name>
    <dbReference type="NCBI Taxonomy" id="947166"/>
    <lineage>
        <taxon>Eukaryota</taxon>
        <taxon>Metazoa</taxon>
        <taxon>Ecdysozoa</taxon>
        <taxon>Tardigrada</taxon>
        <taxon>Eutardigrada</taxon>
        <taxon>Parachela</taxon>
        <taxon>Hypsibioidea</taxon>
        <taxon>Ramazzottiidae</taxon>
        <taxon>Ramazzottius</taxon>
    </lineage>
</organism>
<sequence>MAKSRIAGRWLVRELRRRLAIKFPKSPATLNTIIATTKVKRIPISSLLLEAAVKLSLLVREKFELMRN</sequence>
<gene>
    <name evidence="1" type="primary">RvY_08305-1</name>
    <name evidence="1" type="synonym">RvY_08305.1</name>
    <name evidence="1" type="ORF">RvY_08305</name>
</gene>